<comment type="caution">
    <text evidence="1">The sequence shown here is derived from an EMBL/GenBank/DDBJ whole genome shotgun (WGS) entry which is preliminary data.</text>
</comment>
<keyword evidence="2" id="KW-1185">Reference proteome</keyword>
<gene>
    <name evidence="1" type="ORF">RMSM_02011</name>
</gene>
<dbReference type="PATRIC" id="fig|1265738.3.peg.2012"/>
<sequence length="61" mass="6776">MMRRIRERVALQTIRCDAGYLCRAGTGIVHPSHNVVSGTYPSLPRCCPPSSEGRYIEDKIG</sequence>
<dbReference type="Proteomes" id="UP000011991">
    <property type="component" value="Unassembled WGS sequence"/>
</dbReference>
<accession>M5RP03</accession>
<dbReference type="EMBL" id="ANOG01000282">
    <property type="protein sequence ID" value="EMI21063.1"/>
    <property type="molecule type" value="Genomic_DNA"/>
</dbReference>
<proteinExistence type="predicted"/>
<reference evidence="1 2" key="1">
    <citation type="journal article" date="2013" name="Mar. Genomics">
        <title>Expression of sulfatases in Rhodopirellula baltica and the diversity of sulfatases in the genus Rhodopirellula.</title>
        <authorList>
            <person name="Wegner C.E."/>
            <person name="Richter-Heitmann T."/>
            <person name="Klindworth A."/>
            <person name="Klockow C."/>
            <person name="Richter M."/>
            <person name="Achstetter T."/>
            <person name="Glockner F.O."/>
            <person name="Harder J."/>
        </authorList>
    </citation>
    <scope>NUCLEOTIDE SEQUENCE [LARGE SCALE GENOMIC DNA]</scope>
    <source>
        <strain evidence="1 2">SM1</strain>
    </source>
</reference>
<dbReference type="AlphaFoldDB" id="M5RP03"/>
<evidence type="ECO:0000313" key="1">
    <source>
        <dbReference type="EMBL" id="EMI21063.1"/>
    </source>
</evidence>
<protein>
    <submittedName>
        <fullName evidence="1">Uncharacterized protein</fullName>
    </submittedName>
</protein>
<evidence type="ECO:0000313" key="2">
    <source>
        <dbReference type="Proteomes" id="UP000011991"/>
    </source>
</evidence>
<organism evidence="1 2">
    <name type="scientific">Rhodopirellula maiorica SM1</name>
    <dbReference type="NCBI Taxonomy" id="1265738"/>
    <lineage>
        <taxon>Bacteria</taxon>
        <taxon>Pseudomonadati</taxon>
        <taxon>Planctomycetota</taxon>
        <taxon>Planctomycetia</taxon>
        <taxon>Pirellulales</taxon>
        <taxon>Pirellulaceae</taxon>
        <taxon>Novipirellula</taxon>
    </lineage>
</organism>
<name>M5RP03_9BACT</name>